<feature type="transmembrane region" description="Helical" evidence="1">
    <location>
        <begin position="6"/>
        <end position="25"/>
    </location>
</feature>
<keyword evidence="1" id="KW-1133">Transmembrane helix</keyword>
<accession>A0A6M4A5Y7</accession>
<proteinExistence type="predicted"/>
<dbReference type="EMBL" id="CP051152">
    <property type="protein sequence ID" value="QJQ05987.1"/>
    <property type="molecule type" value="Genomic_DNA"/>
</dbReference>
<protein>
    <submittedName>
        <fullName evidence="2">Alanine:cation symporter family protein</fullName>
    </submittedName>
</protein>
<reference evidence="2 3" key="1">
    <citation type="journal article" date="2019" name="Int. J. Syst. Evol. Microbiol.">
        <title>Undibacterium piscinae sp. nov., isolated from Korean shiner intestine.</title>
        <authorList>
            <person name="Lee S.Y."/>
            <person name="Kang W."/>
            <person name="Kim P.S."/>
            <person name="Kim H.S."/>
            <person name="Sung H."/>
            <person name="Shin N.R."/>
            <person name="Whon T.W."/>
            <person name="Yun J.H."/>
            <person name="Lee J.Y."/>
            <person name="Lee J.Y."/>
            <person name="Jung M.J."/>
            <person name="Jeong Y.S."/>
            <person name="Tak E.J."/>
            <person name="Han J.E."/>
            <person name="Hyun D.W."/>
            <person name="Kang M.S."/>
            <person name="Lee K.E."/>
            <person name="Lee B.H."/>
            <person name="Bae J.W."/>
        </authorList>
    </citation>
    <scope>NUCLEOTIDE SEQUENCE [LARGE SCALE GENOMIC DNA]</scope>
    <source>
        <strain evidence="2 3">S11R28</strain>
    </source>
</reference>
<dbReference type="KEGG" id="upi:EJG51_009130"/>
<dbReference type="Proteomes" id="UP000274350">
    <property type="component" value="Chromosome"/>
</dbReference>
<name>A0A6M4A5Y7_9BURK</name>
<evidence type="ECO:0000313" key="2">
    <source>
        <dbReference type="EMBL" id="QJQ05987.1"/>
    </source>
</evidence>
<gene>
    <name evidence="2" type="ORF">EJG51_009130</name>
</gene>
<evidence type="ECO:0000256" key="1">
    <source>
        <dbReference type="SAM" id="Phobius"/>
    </source>
</evidence>
<evidence type="ECO:0000313" key="3">
    <source>
        <dbReference type="Proteomes" id="UP000274350"/>
    </source>
</evidence>
<sequence>MTGLLLIFMAVIWLVIALFIIAFIASKIPGRALSLVISIPLFIVLLPMPIMDEIIGGRQFEQLCKENSTIQVDRKTRLDGLSIWQKLQEKYYR</sequence>
<feature type="transmembrane region" description="Helical" evidence="1">
    <location>
        <begin position="32"/>
        <end position="51"/>
    </location>
</feature>
<keyword evidence="3" id="KW-1185">Reference proteome</keyword>
<organism evidence="2 3">
    <name type="scientific">Undibacterium piscinae</name>
    <dbReference type="NCBI Taxonomy" id="2495591"/>
    <lineage>
        <taxon>Bacteria</taxon>
        <taxon>Pseudomonadati</taxon>
        <taxon>Pseudomonadota</taxon>
        <taxon>Betaproteobacteria</taxon>
        <taxon>Burkholderiales</taxon>
        <taxon>Oxalobacteraceae</taxon>
        <taxon>Undibacterium</taxon>
    </lineage>
</organism>
<keyword evidence="1" id="KW-0812">Transmembrane</keyword>
<keyword evidence="1" id="KW-0472">Membrane</keyword>
<dbReference type="AlphaFoldDB" id="A0A6M4A5Y7"/>